<dbReference type="PROSITE" id="PS00086">
    <property type="entry name" value="CYTOCHROME_P450"/>
    <property type="match status" value="1"/>
</dbReference>
<sequence length="527" mass="59777">MNRNDIEMPYPIYYYVAILSIAALFTRSLYVRISLFQRKRRFARKHGCAPVTRARAWDPLLGLDHFVRLGKAAAQRRYLEYWRKNMFGRYGNTFEINLMGQRLLFTNEPRNIQAVLVTQFPDFDIGQRRRDNSAQLLGVGVFNADGPTWEHARATLRPNLTRAQVADLQLFEKHVGVWMAALPKDGQAVDMQEWAFRFTLDVGTEFLLGTSSGVLDPQATALGRRFAWAFNLGVDGVAQKIRLGSLAPLYYNADYGKACKMVHEYVDPIVLAAIEATQKTGSEQHSNVGDEKRYTFLAALASEGISPKKIRDHVLNILIAARDTSACLMSAAFFELARQPAIQAKLRAEVDRQLEGRVPRYDDLKDMTYLNWFIKEALRLYPPIPMNIRVANKDTILPVGGGPDGSAPIFVPAGQEVVYQIFSTHRRRDLWGEDADQFRPERWETIRPHFQYLPFNGGPRICPGQQFALLETSFVLVRFLQEYSRLEAPATSQQPWTENYTLTCSVGQGSWVKLTKRGGEKGSEVSA</sequence>
<name>A0AAN6XBW4_9PEZI</name>
<evidence type="ECO:0000256" key="5">
    <source>
        <dbReference type="ARBA" id="ARBA00023002"/>
    </source>
</evidence>
<dbReference type="InterPro" id="IPR017972">
    <property type="entry name" value="Cyt_P450_CS"/>
</dbReference>
<dbReference type="CDD" id="cd11063">
    <property type="entry name" value="CYP52"/>
    <property type="match status" value="1"/>
</dbReference>
<evidence type="ECO:0000256" key="10">
    <source>
        <dbReference type="SAM" id="Phobius"/>
    </source>
</evidence>
<dbReference type="InterPro" id="IPR036396">
    <property type="entry name" value="Cyt_P450_sf"/>
</dbReference>
<evidence type="ECO:0000256" key="7">
    <source>
        <dbReference type="ARBA" id="ARBA00023033"/>
    </source>
</evidence>
<dbReference type="SUPFAM" id="SSF48264">
    <property type="entry name" value="Cytochrome P450"/>
    <property type="match status" value="1"/>
</dbReference>
<dbReference type="GO" id="GO:0020037">
    <property type="term" value="F:heme binding"/>
    <property type="evidence" value="ECO:0007669"/>
    <property type="project" value="InterPro"/>
</dbReference>
<protein>
    <submittedName>
        <fullName evidence="11">Cytochrome P450 of the CYP52 family</fullName>
    </submittedName>
</protein>
<comment type="caution">
    <text evidence="11">The sequence shown here is derived from an EMBL/GenBank/DDBJ whole genome shotgun (WGS) entry which is preliminary data.</text>
</comment>
<dbReference type="GO" id="GO:0004497">
    <property type="term" value="F:monooxygenase activity"/>
    <property type="evidence" value="ECO:0007669"/>
    <property type="project" value="UniProtKB-KW"/>
</dbReference>
<dbReference type="InterPro" id="IPR002401">
    <property type="entry name" value="Cyt_P450_E_grp-I"/>
</dbReference>
<comment type="similarity">
    <text evidence="2 9">Belongs to the cytochrome P450 family.</text>
</comment>
<dbReference type="PANTHER" id="PTHR24287:SF1">
    <property type="entry name" value="P450, PUTATIVE (EUROFUNG)-RELATED"/>
    <property type="match status" value="1"/>
</dbReference>
<keyword evidence="3 8" id="KW-0349">Heme</keyword>
<feature type="transmembrane region" description="Helical" evidence="10">
    <location>
        <begin position="12"/>
        <end position="35"/>
    </location>
</feature>
<dbReference type="Pfam" id="PF00067">
    <property type="entry name" value="p450"/>
    <property type="match status" value="1"/>
</dbReference>
<keyword evidence="5 9" id="KW-0560">Oxidoreductase</keyword>
<evidence type="ECO:0000256" key="8">
    <source>
        <dbReference type="PIRSR" id="PIRSR602401-1"/>
    </source>
</evidence>
<evidence type="ECO:0000256" key="6">
    <source>
        <dbReference type="ARBA" id="ARBA00023004"/>
    </source>
</evidence>
<dbReference type="AlphaFoldDB" id="A0AAN6XBW4"/>
<evidence type="ECO:0000256" key="1">
    <source>
        <dbReference type="ARBA" id="ARBA00001971"/>
    </source>
</evidence>
<evidence type="ECO:0000256" key="3">
    <source>
        <dbReference type="ARBA" id="ARBA00022617"/>
    </source>
</evidence>
<keyword evidence="7 9" id="KW-0503">Monooxygenase</keyword>
<keyword evidence="6 8" id="KW-0408">Iron</keyword>
<reference evidence="11" key="1">
    <citation type="journal article" date="2023" name="Mol. Phylogenet. Evol.">
        <title>Genome-scale phylogeny and comparative genomics of the fungal order Sordariales.</title>
        <authorList>
            <person name="Hensen N."/>
            <person name="Bonometti L."/>
            <person name="Westerberg I."/>
            <person name="Brannstrom I.O."/>
            <person name="Guillou S."/>
            <person name="Cros-Aarteil S."/>
            <person name="Calhoun S."/>
            <person name="Haridas S."/>
            <person name="Kuo A."/>
            <person name="Mondo S."/>
            <person name="Pangilinan J."/>
            <person name="Riley R."/>
            <person name="LaButti K."/>
            <person name="Andreopoulos B."/>
            <person name="Lipzen A."/>
            <person name="Chen C."/>
            <person name="Yan M."/>
            <person name="Daum C."/>
            <person name="Ng V."/>
            <person name="Clum A."/>
            <person name="Steindorff A."/>
            <person name="Ohm R.A."/>
            <person name="Martin F."/>
            <person name="Silar P."/>
            <person name="Natvig D.O."/>
            <person name="Lalanne C."/>
            <person name="Gautier V."/>
            <person name="Ament-Velasquez S.L."/>
            <person name="Kruys A."/>
            <person name="Hutchinson M.I."/>
            <person name="Powell A.J."/>
            <person name="Barry K."/>
            <person name="Miller A.N."/>
            <person name="Grigoriev I.V."/>
            <person name="Debuchy R."/>
            <person name="Gladieux P."/>
            <person name="Hiltunen Thoren M."/>
            <person name="Johannesson H."/>
        </authorList>
    </citation>
    <scope>NUCLEOTIDE SEQUENCE</scope>
    <source>
        <strain evidence="11">CBS 315.58</strain>
    </source>
</reference>
<reference evidence="11" key="2">
    <citation type="submission" date="2023-05" db="EMBL/GenBank/DDBJ databases">
        <authorList>
            <consortium name="Lawrence Berkeley National Laboratory"/>
            <person name="Steindorff A."/>
            <person name="Hensen N."/>
            <person name="Bonometti L."/>
            <person name="Westerberg I."/>
            <person name="Brannstrom I.O."/>
            <person name="Guillou S."/>
            <person name="Cros-Aarteil S."/>
            <person name="Calhoun S."/>
            <person name="Haridas S."/>
            <person name="Kuo A."/>
            <person name="Mondo S."/>
            <person name="Pangilinan J."/>
            <person name="Riley R."/>
            <person name="Labutti K."/>
            <person name="Andreopoulos B."/>
            <person name="Lipzen A."/>
            <person name="Chen C."/>
            <person name="Yanf M."/>
            <person name="Daum C."/>
            <person name="Ng V."/>
            <person name="Clum A."/>
            <person name="Ohm R."/>
            <person name="Martin F."/>
            <person name="Silar P."/>
            <person name="Natvig D."/>
            <person name="Lalanne C."/>
            <person name="Gautier V."/>
            <person name="Ament-Velasquez S.L."/>
            <person name="Kruys A."/>
            <person name="Hutchinson M.I."/>
            <person name="Powell A.J."/>
            <person name="Barry K."/>
            <person name="Miller A.N."/>
            <person name="Grigoriev I.V."/>
            <person name="Debuchy R."/>
            <person name="Gladieux P."/>
            <person name="Thoren M.H."/>
            <person name="Johannesson H."/>
        </authorList>
    </citation>
    <scope>NUCLEOTIDE SEQUENCE</scope>
    <source>
        <strain evidence="11">CBS 315.58</strain>
    </source>
</reference>
<proteinExistence type="inferred from homology"/>
<keyword evidence="4 8" id="KW-0479">Metal-binding</keyword>
<dbReference type="GO" id="GO:0005506">
    <property type="term" value="F:iron ion binding"/>
    <property type="evidence" value="ECO:0007669"/>
    <property type="project" value="InterPro"/>
</dbReference>
<keyword evidence="10" id="KW-1133">Transmembrane helix</keyword>
<dbReference type="PRINTS" id="PR00385">
    <property type="entry name" value="P450"/>
</dbReference>
<dbReference type="PRINTS" id="PR00463">
    <property type="entry name" value="EP450I"/>
</dbReference>
<dbReference type="Proteomes" id="UP001303160">
    <property type="component" value="Unassembled WGS sequence"/>
</dbReference>
<organism evidence="11 12">
    <name type="scientific">Triangularia verruculosa</name>
    <dbReference type="NCBI Taxonomy" id="2587418"/>
    <lineage>
        <taxon>Eukaryota</taxon>
        <taxon>Fungi</taxon>
        <taxon>Dikarya</taxon>
        <taxon>Ascomycota</taxon>
        <taxon>Pezizomycotina</taxon>
        <taxon>Sordariomycetes</taxon>
        <taxon>Sordariomycetidae</taxon>
        <taxon>Sordariales</taxon>
        <taxon>Podosporaceae</taxon>
        <taxon>Triangularia</taxon>
    </lineage>
</organism>
<evidence type="ECO:0000313" key="11">
    <source>
        <dbReference type="EMBL" id="KAK4194967.1"/>
    </source>
</evidence>
<dbReference type="EMBL" id="MU864031">
    <property type="protein sequence ID" value="KAK4194967.1"/>
    <property type="molecule type" value="Genomic_DNA"/>
</dbReference>
<keyword evidence="10" id="KW-0812">Transmembrane</keyword>
<evidence type="ECO:0000313" key="12">
    <source>
        <dbReference type="Proteomes" id="UP001303160"/>
    </source>
</evidence>
<comment type="cofactor">
    <cofactor evidence="1 8">
        <name>heme</name>
        <dbReference type="ChEBI" id="CHEBI:30413"/>
    </cofactor>
</comment>
<dbReference type="Gene3D" id="1.10.630.10">
    <property type="entry name" value="Cytochrome P450"/>
    <property type="match status" value="1"/>
</dbReference>
<dbReference type="GO" id="GO:0016705">
    <property type="term" value="F:oxidoreductase activity, acting on paired donors, with incorporation or reduction of molecular oxygen"/>
    <property type="evidence" value="ECO:0007669"/>
    <property type="project" value="InterPro"/>
</dbReference>
<evidence type="ECO:0000256" key="9">
    <source>
        <dbReference type="RuleBase" id="RU000461"/>
    </source>
</evidence>
<feature type="binding site" description="axial binding residue" evidence="8">
    <location>
        <position position="462"/>
    </location>
    <ligand>
        <name>heme</name>
        <dbReference type="ChEBI" id="CHEBI:30413"/>
    </ligand>
    <ligandPart>
        <name>Fe</name>
        <dbReference type="ChEBI" id="CHEBI:18248"/>
    </ligandPart>
</feature>
<dbReference type="InterPro" id="IPR001128">
    <property type="entry name" value="Cyt_P450"/>
</dbReference>
<evidence type="ECO:0000256" key="2">
    <source>
        <dbReference type="ARBA" id="ARBA00010617"/>
    </source>
</evidence>
<keyword evidence="12" id="KW-1185">Reference proteome</keyword>
<evidence type="ECO:0000256" key="4">
    <source>
        <dbReference type="ARBA" id="ARBA00022723"/>
    </source>
</evidence>
<dbReference type="PANTHER" id="PTHR24287">
    <property type="entry name" value="P450, PUTATIVE (EUROFUNG)-RELATED"/>
    <property type="match status" value="1"/>
</dbReference>
<keyword evidence="10" id="KW-0472">Membrane</keyword>
<dbReference type="InterPro" id="IPR047146">
    <property type="entry name" value="Cyt_P450_E_CYP52_fungi"/>
</dbReference>
<accession>A0AAN6XBW4</accession>
<gene>
    <name evidence="11" type="ORF">QBC40DRAFT_237534</name>
</gene>